<sequence length="115" mass="12836">MRSGSLLPCLPTPLSQDPALTLFAGRRLLRCRVRDCLGGPNVVDTRNIKRRFFHGILKLSAIHPPSPGRFEGSNLQLLQPAANGHDFKTIPRIIIEINHFKSSKDLLLVFNNSLL</sequence>
<comment type="caution">
    <text evidence="1">The sequence shown here is derived from an EMBL/GenBank/DDBJ whole genome shotgun (WGS) entry which is preliminary data.</text>
</comment>
<evidence type="ECO:0000313" key="2">
    <source>
        <dbReference type="Proteomes" id="UP001060085"/>
    </source>
</evidence>
<gene>
    <name evidence="1" type="ORF">M9H77_34079</name>
</gene>
<dbReference type="EMBL" id="CM044708">
    <property type="protein sequence ID" value="KAI5648074.1"/>
    <property type="molecule type" value="Genomic_DNA"/>
</dbReference>
<name>A0ACB9ZLV8_CATRO</name>
<keyword evidence="2" id="KW-1185">Reference proteome</keyword>
<accession>A0ACB9ZLV8</accession>
<dbReference type="Proteomes" id="UP001060085">
    <property type="component" value="Linkage Group LG08"/>
</dbReference>
<protein>
    <submittedName>
        <fullName evidence="1">Uncharacterized protein</fullName>
    </submittedName>
</protein>
<proteinExistence type="predicted"/>
<evidence type="ECO:0000313" key="1">
    <source>
        <dbReference type="EMBL" id="KAI5648074.1"/>
    </source>
</evidence>
<organism evidence="1 2">
    <name type="scientific">Catharanthus roseus</name>
    <name type="common">Madagascar periwinkle</name>
    <name type="synonym">Vinca rosea</name>
    <dbReference type="NCBI Taxonomy" id="4058"/>
    <lineage>
        <taxon>Eukaryota</taxon>
        <taxon>Viridiplantae</taxon>
        <taxon>Streptophyta</taxon>
        <taxon>Embryophyta</taxon>
        <taxon>Tracheophyta</taxon>
        <taxon>Spermatophyta</taxon>
        <taxon>Magnoliopsida</taxon>
        <taxon>eudicotyledons</taxon>
        <taxon>Gunneridae</taxon>
        <taxon>Pentapetalae</taxon>
        <taxon>asterids</taxon>
        <taxon>lamiids</taxon>
        <taxon>Gentianales</taxon>
        <taxon>Apocynaceae</taxon>
        <taxon>Rauvolfioideae</taxon>
        <taxon>Vinceae</taxon>
        <taxon>Catharanthinae</taxon>
        <taxon>Catharanthus</taxon>
    </lineage>
</organism>
<reference evidence="2" key="1">
    <citation type="journal article" date="2023" name="Nat. Plants">
        <title>Single-cell RNA sequencing provides a high-resolution roadmap for understanding the multicellular compartmentation of specialized metabolism.</title>
        <authorList>
            <person name="Sun S."/>
            <person name="Shen X."/>
            <person name="Li Y."/>
            <person name="Li Y."/>
            <person name="Wang S."/>
            <person name="Li R."/>
            <person name="Zhang H."/>
            <person name="Shen G."/>
            <person name="Guo B."/>
            <person name="Wei J."/>
            <person name="Xu J."/>
            <person name="St-Pierre B."/>
            <person name="Chen S."/>
            <person name="Sun C."/>
        </authorList>
    </citation>
    <scope>NUCLEOTIDE SEQUENCE [LARGE SCALE GENOMIC DNA]</scope>
</reference>